<dbReference type="RefSeq" id="WP_091697730.1">
    <property type="nucleotide sequence ID" value="NZ_FPBF01000009.1"/>
</dbReference>
<dbReference type="PROSITE" id="PS51257">
    <property type="entry name" value="PROKAR_LIPOPROTEIN"/>
    <property type="match status" value="1"/>
</dbReference>
<keyword evidence="3 6" id="KW-0812">Transmembrane</keyword>
<feature type="transmembrane region" description="Helical" evidence="6">
    <location>
        <begin position="288"/>
        <end position="310"/>
    </location>
</feature>
<feature type="transmembrane region" description="Helical" evidence="6">
    <location>
        <begin position="21"/>
        <end position="41"/>
    </location>
</feature>
<feature type="transmembrane region" description="Helical" evidence="6">
    <location>
        <begin position="782"/>
        <end position="804"/>
    </location>
</feature>
<dbReference type="GO" id="GO:0022857">
    <property type="term" value="F:transmembrane transporter activity"/>
    <property type="evidence" value="ECO:0007669"/>
    <property type="project" value="TreeGrafter"/>
</dbReference>
<dbReference type="InterPro" id="IPR003838">
    <property type="entry name" value="ABC3_permease_C"/>
</dbReference>
<evidence type="ECO:0000256" key="2">
    <source>
        <dbReference type="ARBA" id="ARBA00022475"/>
    </source>
</evidence>
<dbReference type="STRING" id="305507.SAMN04489724_4655"/>
<evidence type="ECO:0000256" key="4">
    <source>
        <dbReference type="ARBA" id="ARBA00022989"/>
    </source>
</evidence>
<feature type="transmembrane region" description="Helical" evidence="6">
    <location>
        <begin position="384"/>
        <end position="408"/>
    </location>
</feature>
<keyword evidence="10" id="KW-1185">Reference proteome</keyword>
<organism evidence="9 10">
    <name type="scientific">Algoriphagus locisalis</name>
    <dbReference type="NCBI Taxonomy" id="305507"/>
    <lineage>
        <taxon>Bacteria</taxon>
        <taxon>Pseudomonadati</taxon>
        <taxon>Bacteroidota</taxon>
        <taxon>Cytophagia</taxon>
        <taxon>Cytophagales</taxon>
        <taxon>Cyclobacteriaceae</taxon>
        <taxon>Algoriphagus</taxon>
    </lineage>
</organism>
<accession>A0A1I7E0L0</accession>
<reference evidence="10" key="1">
    <citation type="submission" date="2016-10" db="EMBL/GenBank/DDBJ databases">
        <authorList>
            <person name="Varghese N."/>
            <person name="Submissions S."/>
        </authorList>
    </citation>
    <scope>NUCLEOTIDE SEQUENCE [LARGE SCALE GENOMIC DNA]</scope>
    <source>
        <strain evidence="10">DSM 23445</strain>
    </source>
</reference>
<evidence type="ECO:0000256" key="3">
    <source>
        <dbReference type="ARBA" id="ARBA00022692"/>
    </source>
</evidence>
<dbReference type="OrthoDB" id="5933722at2"/>
<feature type="transmembrane region" description="Helical" evidence="6">
    <location>
        <begin position="700"/>
        <end position="723"/>
    </location>
</feature>
<proteinExistence type="predicted"/>
<dbReference type="PANTHER" id="PTHR30572:SF18">
    <property type="entry name" value="ABC-TYPE MACROLIDE FAMILY EXPORT SYSTEM PERMEASE COMPONENT 2"/>
    <property type="match status" value="1"/>
</dbReference>
<keyword evidence="5 6" id="KW-0472">Membrane</keyword>
<feature type="transmembrane region" description="Helical" evidence="6">
    <location>
        <begin position="744"/>
        <end position="770"/>
    </location>
</feature>
<dbReference type="PANTHER" id="PTHR30572">
    <property type="entry name" value="MEMBRANE COMPONENT OF TRANSPORTER-RELATED"/>
    <property type="match status" value="1"/>
</dbReference>
<feature type="domain" description="ABC3 transporter permease C-terminal" evidence="7">
    <location>
        <begin position="293"/>
        <end position="406"/>
    </location>
</feature>
<evidence type="ECO:0000259" key="7">
    <source>
        <dbReference type="Pfam" id="PF02687"/>
    </source>
</evidence>
<gene>
    <name evidence="9" type="ORF">SAMN04489724_4655</name>
</gene>
<dbReference type="GO" id="GO:0005886">
    <property type="term" value="C:plasma membrane"/>
    <property type="evidence" value="ECO:0007669"/>
    <property type="project" value="UniProtKB-SubCell"/>
</dbReference>
<keyword evidence="4 6" id="KW-1133">Transmembrane helix</keyword>
<dbReference type="Pfam" id="PF02687">
    <property type="entry name" value="FtsX"/>
    <property type="match status" value="2"/>
</dbReference>
<comment type="subcellular location">
    <subcellularLocation>
        <location evidence="1">Cell membrane</location>
        <topology evidence="1">Multi-pass membrane protein</topology>
    </subcellularLocation>
</comment>
<dbReference type="Proteomes" id="UP000199673">
    <property type="component" value="Unassembled WGS sequence"/>
</dbReference>
<dbReference type="AlphaFoldDB" id="A0A1I7E0L0"/>
<dbReference type="EMBL" id="FPBF01000009">
    <property type="protein sequence ID" value="SFU17457.1"/>
    <property type="molecule type" value="Genomic_DNA"/>
</dbReference>
<feature type="transmembrane region" description="Helical" evidence="6">
    <location>
        <begin position="343"/>
        <end position="364"/>
    </location>
</feature>
<evidence type="ECO:0000256" key="5">
    <source>
        <dbReference type="ARBA" id="ARBA00023136"/>
    </source>
</evidence>
<feature type="domain" description="MacB-like periplasmic core" evidence="8">
    <location>
        <begin position="20"/>
        <end position="243"/>
    </location>
</feature>
<protein>
    <submittedName>
        <fullName evidence="9">Putative ABC transport system permease protein</fullName>
    </submittedName>
</protein>
<evidence type="ECO:0000259" key="8">
    <source>
        <dbReference type="Pfam" id="PF12704"/>
    </source>
</evidence>
<name>A0A1I7E0L0_9BACT</name>
<feature type="transmembrane region" description="Helical" evidence="6">
    <location>
        <begin position="429"/>
        <end position="450"/>
    </location>
</feature>
<feature type="domain" description="ABC3 transporter permease C-terminal" evidence="7">
    <location>
        <begin position="703"/>
        <end position="816"/>
    </location>
</feature>
<evidence type="ECO:0000313" key="9">
    <source>
        <dbReference type="EMBL" id="SFU17457.1"/>
    </source>
</evidence>
<dbReference type="InterPro" id="IPR050250">
    <property type="entry name" value="Macrolide_Exporter_MacB"/>
</dbReference>
<evidence type="ECO:0000313" key="10">
    <source>
        <dbReference type="Proteomes" id="UP000199673"/>
    </source>
</evidence>
<keyword evidence="2" id="KW-1003">Cell membrane</keyword>
<evidence type="ECO:0000256" key="1">
    <source>
        <dbReference type="ARBA" id="ARBA00004651"/>
    </source>
</evidence>
<sequence length="823" mass="91766">MWKNYLKIAWRNLVRQKSFSLINVLGLSIGLASCLILLAYVKQERSYDSFHPDSERVYRVVQEVQSKNNWAWSGGAVAPMLRKEFSEKLDEVVSVTQISTYLFAPEGLAPDESFREDRFIFSDAGFDQIFGFELIKGSWDGVLENTYQVVITEEKAKQYFGDQDPIGKTLISTGDFTFEVKGVLKDMPGNTHMAFDFVSGMNTFKSFNDFPVTADFGSFWWPQTYTYVKVNSNQNPDEISADIPVVNTKYRNADEAKFYVHYLQPITAIHTNAKYEGEWTPPMSGQTLWIFLSIGVFVLVLACINFINLATARAIKRMKEIGIRKVNGAQRGQLIGQFLSESFLINAVALVIGLILVYLLVPIIESSLGLSISINIARDTDMQLLIVGVWFGSSALAGIFPAFYLSGLRPEMILKQSMLSGSKAFLRKSFVVFQFVLSSLLVFCASVAFFQHQFMTNASMGFDSSGLVSVKMGNLAKEQRDVLKQEMEKLPGVNSVIFTSDRPGIDTGWNPSADYPGMKESDRRSINVQYVDAGYFEKLGVPMVSGREFNPDGSDKGVKSMMRERFVQLDNAAVIINEAALAWLGKDAETALGSDVRVYTEENGELFSNYKGYIVGVVKDYHTRDLRFSISPTVYFPVINSAFDGTNYALIKAENEVSSTLLSSMQSIWKKVYAGLPFDYKFLDEDIAIQYDQQAKTSTLLGSFAFLTLLISCLGLLGLSIFTAESKRKEIGIRRVLGASAMAIVNKLTFEFLILVGISLLIALPVGYYLMQEWLAQFAFKIPVSAGFFLVSAAISIILAYATVSIQSLKTAYANPVESIKNE</sequence>
<evidence type="ECO:0000256" key="6">
    <source>
        <dbReference type="SAM" id="Phobius"/>
    </source>
</evidence>
<dbReference type="InterPro" id="IPR025857">
    <property type="entry name" value="MacB_PCD"/>
</dbReference>
<dbReference type="Pfam" id="PF12704">
    <property type="entry name" value="MacB_PCD"/>
    <property type="match status" value="1"/>
</dbReference>